<evidence type="ECO:0000313" key="2">
    <source>
        <dbReference type="EMBL" id="KAL2041859.1"/>
    </source>
</evidence>
<protein>
    <submittedName>
        <fullName evidence="2">Uncharacterized protein</fullName>
    </submittedName>
</protein>
<proteinExistence type="predicted"/>
<evidence type="ECO:0000256" key="1">
    <source>
        <dbReference type="SAM" id="MobiDB-lite"/>
    </source>
</evidence>
<keyword evidence="3" id="KW-1185">Reference proteome</keyword>
<feature type="region of interest" description="Disordered" evidence="1">
    <location>
        <begin position="1"/>
        <end position="43"/>
    </location>
</feature>
<gene>
    <name evidence="2" type="ORF">N7G274_005644</name>
</gene>
<feature type="compositionally biased region" description="Basic residues" evidence="1">
    <location>
        <begin position="1"/>
        <end position="12"/>
    </location>
</feature>
<feature type="compositionally biased region" description="Low complexity" evidence="1">
    <location>
        <begin position="62"/>
        <end position="71"/>
    </location>
</feature>
<accession>A0ABR4A8N4</accession>
<feature type="region of interest" description="Disordered" evidence="1">
    <location>
        <begin position="62"/>
        <end position="82"/>
    </location>
</feature>
<sequence>MAKKRSALPKKRPNSDLPPPGHPIDDVSRMTSIIPPRPDEPNAILEKLFGKGKTQREVIASISQSPPRQQAPSPPRPPSPLDHLHQTLLTIFIAGDQSASVVFTTLKIVSLEGRTHITLLDHEAAACSMLGITSLPWNSCKLAATLVLLLAAPNDRDIMYSALKNQSRSMGGLPTMAMINATPPADLPARFAKAKKDAIDGKLGKVTILAVTLVDVEMIERGEVGGKPMLYSSFAHAFVLGVAREGWRLFQSWGEYGYTLSEWLRGGGARLRGWEEGKRFVGAFRGLVEARGKWTQQVNDWYLECFEVNILRICGKKGPQKPIVPIYRPGVRIFELEDVKVADIEKFTWYD</sequence>
<dbReference type="EMBL" id="JBEFKJ010000016">
    <property type="protein sequence ID" value="KAL2041859.1"/>
    <property type="molecule type" value="Genomic_DNA"/>
</dbReference>
<dbReference type="Proteomes" id="UP001590950">
    <property type="component" value="Unassembled WGS sequence"/>
</dbReference>
<comment type="caution">
    <text evidence="2">The sequence shown here is derived from an EMBL/GenBank/DDBJ whole genome shotgun (WGS) entry which is preliminary data.</text>
</comment>
<name>A0ABR4A8N4_9LECA</name>
<reference evidence="2 3" key="1">
    <citation type="submission" date="2024-09" db="EMBL/GenBank/DDBJ databases">
        <title>Rethinking Asexuality: The Enigmatic Case of Functional Sexual Genes in Lepraria (Stereocaulaceae).</title>
        <authorList>
            <person name="Doellman M."/>
            <person name="Sun Y."/>
            <person name="Barcenas-Pena A."/>
            <person name="Lumbsch H.T."/>
            <person name="Grewe F."/>
        </authorList>
    </citation>
    <scope>NUCLEOTIDE SEQUENCE [LARGE SCALE GENOMIC DNA]</scope>
    <source>
        <strain evidence="2 3">Mercado 3170</strain>
    </source>
</reference>
<evidence type="ECO:0000313" key="3">
    <source>
        <dbReference type="Proteomes" id="UP001590950"/>
    </source>
</evidence>
<organism evidence="2 3">
    <name type="scientific">Stereocaulon virgatum</name>
    <dbReference type="NCBI Taxonomy" id="373712"/>
    <lineage>
        <taxon>Eukaryota</taxon>
        <taxon>Fungi</taxon>
        <taxon>Dikarya</taxon>
        <taxon>Ascomycota</taxon>
        <taxon>Pezizomycotina</taxon>
        <taxon>Lecanoromycetes</taxon>
        <taxon>OSLEUM clade</taxon>
        <taxon>Lecanoromycetidae</taxon>
        <taxon>Lecanorales</taxon>
        <taxon>Lecanorineae</taxon>
        <taxon>Stereocaulaceae</taxon>
        <taxon>Stereocaulon</taxon>
    </lineage>
</organism>